<dbReference type="STRING" id="1298851.TST_1057"/>
<evidence type="ECO:0000256" key="2">
    <source>
        <dbReference type="ARBA" id="ARBA00005582"/>
    </source>
</evidence>
<keyword evidence="9" id="KW-0234">DNA repair</keyword>
<protein>
    <recommendedName>
        <fullName evidence="13">8-oxo-dGTP diphosphatase</fullName>
        <ecNumber evidence="12">3.6.1.55</ecNumber>
    </recommendedName>
    <alternativeName>
        <fullName evidence="16">7,8-dihydro-8-oxoguanine-triphosphatase</fullName>
    </alternativeName>
    <alternativeName>
        <fullName evidence="15">Mutator protein MutT</fullName>
    </alternativeName>
    <alternativeName>
        <fullName evidence="14">dGTP pyrophosphohydrolase</fullName>
    </alternativeName>
</protein>
<dbReference type="InterPro" id="IPR020476">
    <property type="entry name" value="Nudix_hydrolase"/>
</dbReference>
<dbReference type="GO" id="GO:0044716">
    <property type="term" value="F:8-oxo-GDP phosphatase activity"/>
    <property type="evidence" value="ECO:0007669"/>
    <property type="project" value="TreeGrafter"/>
</dbReference>
<evidence type="ECO:0000256" key="16">
    <source>
        <dbReference type="ARBA" id="ARBA00042798"/>
    </source>
</evidence>
<evidence type="ECO:0000256" key="9">
    <source>
        <dbReference type="ARBA" id="ARBA00023204"/>
    </source>
</evidence>
<dbReference type="EMBL" id="AP013035">
    <property type="protein sequence ID" value="BAT71851.1"/>
    <property type="molecule type" value="Genomic_DNA"/>
</dbReference>
<dbReference type="Proteomes" id="UP000063234">
    <property type="component" value="Chromosome"/>
</dbReference>
<dbReference type="InterPro" id="IPR015797">
    <property type="entry name" value="NUDIX_hydrolase-like_dom_sf"/>
</dbReference>
<name>A0A0S3QU47_THET7</name>
<dbReference type="Gene3D" id="3.90.79.10">
    <property type="entry name" value="Nucleoside Triphosphate Pyrophosphohydrolase"/>
    <property type="match status" value="1"/>
</dbReference>
<evidence type="ECO:0000313" key="18">
    <source>
        <dbReference type="EMBL" id="BAT71851.1"/>
    </source>
</evidence>
<keyword evidence="8" id="KW-0460">Magnesium</keyword>
<keyword evidence="4" id="KW-0235">DNA replication</keyword>
<keyword evidence="5" id="KW-0479">Metal-binding</keyword>
<evidence type="ECO:0000256" key="14">
    <source>
        <dbReference type="ARBA" id="ARBA00041592"/>
    </source>
</evidence>
<dbReference type="GO" id="GO:0006260">
    <property type="term" value="P:DNA replication"/>
    <property type="evidence" value="ECO:0007669"/>
    <property type="project" value="UniProtKB-KW"/>
</dbReference>
<dbReference type="SUPFAM" id="SSF55811">
    <property type="entry name" value="Nudix"/>
    <property type="match status" value="1"/>
</dbReference>
<sequence>MQVLEVVAGVIMQNGKIILAQRKKGDPLEGFWEFPGGKIEKGETPSQALVREIKEELGIEVSPIEEILTIKHTYPDKEVILHFVLAKAHESPKTLDCEAVSLCTISEIDNYNLAPADKKAWQQIKRSPILRDK</sequence>
<evidence type="ECO:0000256" key="1">
    <source>
        <dbReference type="ARBA" id="ARBA00001946"/>
    </source>
</evidence>
<evidence type="ECO:0000256" key="10">
    <source>
        <dbReference type="ARBA" id="ARBA00035861"/>
    </source>
</evidence>
<evidence type="ECO:0000256" key="3">
    <source>
        <dbReference type="ARBA" id="ARBA00022457"/>
    </source>
</evidence>
<comment type="similarity">
    <text evidence="2">Belongs to the Nudix hydrolase family.</text>
</comment>
<evidence type="ECO:0000256" key="6">
    <source>
        <dbReference type="ARBA" id="ARBA00022763"/>
    </source>
</evidence>
<evidence type="ECO:0000256" key="15">
    <source>
        <dbReference type="ARBA" id="ARBA00041979"/>
    </source>
</evidence>
<dbReference type="PANTHER" id="PTHR47707:SF1">
    <property type="entry name" value="NUDIX HYDROLASE FAMILY PROTEIN"/>
    <property type="match status" value="1"/>
</dbReference>
<accession>A0A0S3QU47</accession>
<dbReference type="KEGG" id="ttk:TST_1057"/>
<evidence type="ECO:0000256" key="4">
    <source>
        <dbReference type="ARBA" id="ARBA00022705"/>
    </source>
</evidence>
<dbReference type="PRINTS" id="PR00502">
    <property type="entry name" value="NUDIXFAMILY"/>
</dbReference>
<keyword evidence="6" id="KW-0227">DNA damage</keyword>
<evidence type="ECO:0000256" key="12">
    <source>
        <dbReference type="ARBA" id="ARBA00038905"/>
    </source>
</evidence>
<evidence type="ECO:0000313" key="19">
    <source>
        <dbReference type="Proteomes" id="UP000063234"/>
    </source>
</evidence>
<keyword evidence="19" id="KW-1185">Reference proteome</keyword>
<comment type="catalytic activity">
    <reaction evidence="11">
        <text>8-oxo-GTP + H2O = 8-oxo-GMP + diphosphate + H(+)</text>
        <dbReference type="Rhea" id="RHEA:67616"/>
        <dbReference type="ChEBI" id="CHEBI:15377"/>
        <dbReference type="ChEBI" id="CHEBI:15378"/>
        <dbReference type="ChEBI" id="CHEBI:33019"/>
        <dbReference type="ChEBI" id="CHEBI:143553"/>
        <dbReference type="ChEBI" id="CHEBI:145694"/>
    </reaction>
</comment>
<dbReference type="PANTHER" id="PTHR47707">
    <property type="entry name" value="8-OXO-DGTP DIPHOSPHATASE"/>
    <property type="match status" value="1"/>
</dbReference>
<comment type="cofactor">
    <cofactor evidence="1">
        <name>Mg(2+)</name>
        <dbReference type="ChEBI" id="CHEBI:18420"/>
    </cofactor>
</comment>
<organism evidence="18 19">
    <name type="scientific">Thermosulfidibacter takaii (strain DSM 17441 / JCM 13301 / NBRC 103674 / ABI70S6)</name>
    <dbReference type="NCBI Taxonomy" id="1298851"/>
    <lineage>
        <taxon>Bacteria</taxon>
        <taxon>Pseudomonadati</taxon>
        <taxon>Thermosulfidibacterota</taxon>
        <taxon>Thermosulfidibacteria</taxon>
        <taxon>Thermosulfidibacterales</taxon>
        <taxon>Thermosulfidibacteraceae</taxon>
    </lineage>
</organism>
<dbReference type="EC" id="3.6.1.55" evidence="12"/>
<evidence type="ECO:0000256" key="7">
    <source>
        <dbReference type="ARBA" id="ARBA00022801"/>
    </source>
</evidence>
<evidence type="ECO:0000256" key="11">
    <source>
        <dbReference type="ARBA" id="ARBA00036904"/>
    </source>
</evidence>
<reference evidence="19" key="1">
    <citation type="journal article" date="2018" name="Science">
        <title>A primordial and reversible TCA cycle in a facultatively chemolithoautotrophic thermophile.</title>
        <authorList>
            <person name="Nunoura T."/>
            <person name="Chikaraishi Y."/>
            <person name="Izaki R."/>
            <person name="Suwa T."/>
            <person name="Sato T."/>
            <person name="Harada T."/>
            <person name="Mori K."/>
            <person name="Kato Y."/>
            <person name="Miyazaki M."/>
            <person name="Shimamura S."/>
            <person name="Yanagawa K."/>
            <person name="Shuto A."/>
            <person name="Ohkouchi N."/>
            <person name="Fujita N."/>
            <person name="Takaki Y."/>
            <person name="Atomi H."/>
            <person name="Takai K."/>
        </authorList>
    </citation>
    <scope>NUCLEOTIDE SEQUENCE [LARGE SCALE GENOMIC DNA]</scope>
    <source>
        <strain evidence="19">DSM 17441 / JCM 13301 / NBRC 103674 / ABI70S6</strain>
    </source>
</reference>
<dbReference type="GO" id="GO:0006281">
    <property type="term" value="P:DNA repair"/>
    <property type="evidence" value="ECO:0007669"/>
    <property type="project" value="UniProtKB-KW"/>
</dbReference>
<dbReference type="GO" id="GO:0035539">
    <property type="term" value="F:8-oxo-7,8-dihydrodeoxyguanosine triphosphate pyrophosphatase activity"/>
    <property type="evidence" value="ECO:0007669"/>
    <property type="project" value="UniProtKB-EC"/>
</dbReference>
<evidence type="ECO:0000256" key="8">
    <source>
        <dbReference type="ARBA" id="ARBA00022842"/>
    </source>
</evidence>
<dbReference type="InterPro" id="IPR020084">
    <property type="entry name" value="NUDIX_hydrolase_CS"/>
</dbReference>
<proteinExistence type="inferred from homology"/>
<dbReference type="Pfam" id="PF14815">
    <property type="entry name" value="NUDIX_4"/>
    <property type="match status" value="1"/>
</dbReference>
<dbReference type="InterPro" id="IPR029119">
    <property type="entry name" value="MutY_C"/>
</dbReference>
<dbReference type="RefSeq" id="WP_083498609.1">
    <property type="nucleotide sequence ID" value="NZ_AP013035.1"/>
</dbReference>
<evidence type="ECO:0000259" key="17">
    <source>
        <dbReference type="PROSITE" id="PS51462"/>
    </source>
</evidence>
<keyword evidence="3" id="KW-0515">Mutator protein</keyword>
<dbReference type="AlphaFoldDB" id="A0A0S3QU47"/>
<dbReference type="GO" id="GO:0044715">
    <property type="term" value="F:8-oxo-dGDP phosphatase activity"/>
    <property type="evidence" value="ECO:0007669"/>
    <property type="project" value="TreeGrafter"/>
</dbReference>
<evidence type="ECO:0000256" key="13">
    <source>
        <dbReference type="ARBA" id="ARBA00040794"/>
    </source>
</evidence>
<dbReference type="PROSITE" id="PS00893">
    <property type="entry name" value="NUDIX_BOX"/>
    <property type="match status" value="1"/>
</dbReference>
<dbReference type="InterPro" id="IPR047127">
    <property type="entry name" value="MutT-like"/>
</dbReference>
<dbReference type="GO" id="GO:0046872">
    <property type="term" value="F:metal ion binding"/>
    <property type="evidence" value="ECO:0007669"/>
    <property type="project" value="UniProtKB-KW"/>
</dbReference>
<gene>
    <name evidence="18" type="primary">mutT</name>
    <name evidence="18" type="ORF">TST_1057</name>
</gene>
<feature type="domain" description="Nudix hydrolase" evidence="17">
    <location>
        <begin position="1"/>
        <end position="126"/>
    </location>
</feature>
<dbReference type="GO" id="GO:0008413">
    <property type="term" value="F:8-oxo-7,8-dihydroguanosine triphosphate pyrophosphatase activity"/>
    <property type="evidence" value="ECO:0007669"/>
    <property type="project" value="TreeGrafter"/>
</dbReference>
<dbReference type="InterPro" id="IPR000086">
    <property type="entry name" value="NUDIX_hydrolase_dom"/>
</dbReference>
<dbReference type="CDD" id="cd03425">
    <property type="entry name" value="NUDIX_MutT_NudA_like"/>
    <property type="match status" value="1"/>
</dbReference>
<comment type="catalytic activity">
    <reaction evidence="10">
        <text>8-oxo-dGTP + H2O = 8-oxo-dGMP + diphosphate + H(+)</text>
        <dbReference type="Rhea" id="RHEA:31575"/>
        <dbReference type="ChEBI" id="CHEBI:15377"/>
        <dbReference type="ChEBI" id="CHEBI:15378"/>
        <dbReference type="ChEBI" id="CHEBI:33019"/>
        <dbReference type="ChEBI" id="CHEBI:63224"/>
        <dbReference type="ChEBI" id="CHEBI:77896"/>
        <dbReference type="EC" id="3.6.1.55"/>
    </reaction>
</comment>
<evidence type="ECO:0000256" key="5">
    <source>
        <dbReference type="ARBA" id="ARBA00022723"/>
    </source>
</evidence>
<dbReference type="OrthoDB" id="9816289at2"/>
<keyword evidence="7 18" id="KW-0378">Hydrolase</keyword>
<dbReference type="PROSITE" id="PS51462">
    <property type="entry name" value="NUDIX"/>
    <property type="match status" value="1"/>
</dbReference>